<gene>
    <name evidence="2" type="ORF">BSZ37_08550</name>
</gene>
<protein>
    <recommendedName>
        <fullName evidence="4">Carboxypeptidase regulatory-like domain-containing protein</fullName>
    </recommendedName>
</protein>
<dbReference type="OrthoDB" id="9775095at2"/>
<feature type="chain" id="PRO_5012470505" description="Carboxypeptidase regulatory-like domain-containing protein" evidence="1">
    <location>
        <begin position="22"/>
        <end position="120"/>
    </location>
</feature>
<dbReference type="Gene3D" id="2.60.40.1120">
    <property type="entry name" value="Carboxypeptidase-like, regulatory domain"/>
    <property type="match status" value="1"/>
</dbReference>
<dbReference type="InterPro" id="IPR013784">
    <property type="entry name" value="Carb-bd-like_fold"/>
</dbReference>
<dbReference type="EMBL" id="MQWD01000001">
    <property type="protein sequence ID" value="PAP76486.1"/>
    <property type="molecule type" value="Genomic_DNA"/>
</dbReference>
<dbReference type="GO" id="GO:0030246">
    <property type="term" value="F:carbohydrate binding"/>
    <property type="evidence" value="ECO:0007669"/>
    <property type="project" value="InterPro"/>
</dbReference>
<evidence type="ECO:0000313" key="3">
    <source>
        <dbReference type="Proteomes" id="UP000216339"/>
    </source>
</evidence>
<dbReference type="RefSeq" id="WP_095510143.1">
    <property type="nucleotide sequence ID" value="NZ_MQWD01000001.1"/>
</dbReference>
<evidence type="ECO:0008006" key="4">
    <source>
        <dbReference type="Google" id="ProtNLM"/>
    </source>
</evidence>
<accession>A0A271IZ13</accession>
<evidence type="ECO:0000313" key="2">
    <source>
        <dbReference type="EMBL" id="PAP76486.1"/>
    </source>
</evidence>
<keyword evidence="1" id="KW-0732">Signal</keyword>
<name>A0A271IZ13_9BACT</name>
<feature type="signal peptide" evidence="1">
    <location>
        <begin position="1"/>
        <end position="21"/>
    </location>
</feature>
<dbReference type="Proteomes" id="UP000216339">
    <property type="component" value="Unassembled WGS sequence"/>
</dbReference>
<proteinExistence type="predicted"/>
<evidence type="ECO:0000256" key="1">
    <source>
        <dbReference type="SAM" id="SignalP"/>
    </source>
</evidence>
<keyword evidence="3" id="KW-1185">Reference proteome</keyword>
<dbReference type="Pfam" id="PF13620">
    <property type="entry name" value="CarboxypepD_reg"/>
    <property type="match status" value="1"/>
</dbReference>
<comment type="caution">
    <text evidence="2">The sequence shown here is derived from an EMBL/GenBank/DDBJ whole genome shotgun (WGS) entry which is preliminary data.</text>
</comment>
<dbReference type="AlphaFoldDB" id="A0A271IZ13"/>
<reference evidence="2 3" key="1">
    <citation type="submission" date="2016-11" db="EMBL/GenBank/DDBJ databases">
        <title>Study of marine rhodopsin-containing bacteria.</title>
        <authorList>
            <person name="Yoshizawa S."/>
            <person name="Kumagai Y."/>
            <person name="Kogure K."/>
        </authorList>
    </citation>
    <scope>NUCLEOTIDE SEQUENCE [LARGE SCALE GENOMIC DNA]</scope>
    <source>
        <strain evidence="2 3">SAORIC-28</strain>
    </source>
</reference>
<dbReference type="SUPFAM" id="SSF49452">
    <property type="entry name" value="Starch-binding domain-like"/>
    <property type="match status" value="1"/>
</dbReference>
<sequence>MLFLRSAPLSLVLLLAASASAQSAPEAAGLGTVTGLVTDAETGEPVVGAGVAIPELGLGAVSQRDGSYVIEDVPVGTHAVRAAAYTYHFETVEAEVGEEDVALDFALHPGSAAGCASHDH</sequence>
<organism evidence="2 3">
    <name type="scientific">Rubrivirga marina</name>
    <dbReference type="NCBI Taxonomy" id="1196024"/>
    <lineage>
        <taxon>Bacteria</taxon>
        <taxon>Pseudomonadati</taxon>
        <taxon>Rhodothermota</taxon>
        <taxon>Rhodothermia</taxon>
        <taxon>Rhodothermales</taxon>
        <taxon>Rubricoccaceae</taxon>
        <taxon>Rubrivirga</taxon>
    </lineage>
</organism>